<protein>
    <submittedName>
        <fullName evidence="2">PEP-CTERM sorting domain-containing protein</fullName>
    </submittedName>
</protein>
<name>A0ABV0FYC0_9BURK</name>
<evidence type="ECO:0000313" key="3">
    <source>
        <dbReference type="Proteomes" id="UP001495147"/>
    </source>
</evidence>
<feature type="signal peptide" evidence="1">
    <location>
        <begin position="1"/>
        <end position="19"/>
    </location>
</feature>
<dbReference type="RefSeq" id="WP_347703741.1">
    <property type="nucleotide sequence ID" value="NZ_JBDPZD010000001.1"/>
</dbReference>
<accession>A0ABV0FYC0</accession>
<organism evidence="2 3">
    <name type="scientific">Roseateles paludis</name>
    <dbReference type="NCBI Taxonomy" id="3145238"/>
    <lineage>
        <taxon>Bacteria</taxon>
        <taxon>Pseudomonadati</taxon>
        <taxon>Pseudomonadota</taxon>
        <taxon>Betaproteobacteria</taxon>
        <taxon>Burkholderiales</taxon>
        <taxon>Sphaerotilaceae</taxon>
        <taxon>Roseateles</taxon>
    </lineage>
</organism>
<dbReference type="Proteomes" id="UP001495147">
    <property type="component" value="Unassembled WGS sequence"/>
</dbReference>
<keyword evidence="1" id="KW-0732">Signal</keyword>
<keyword evidence="3" id="KW-1185">Reference proteome</keyword>
<comment type="caution">
    <text evidence="2">The sequence shown here is derived from an EMBL/GenBank/DDBJ whole genome shotgun (WGS) entry which is preliminary data.</text>
</comment>
<sequence>MRAVIISAAVLALVGSASAQVATAVAELKQLHFELIDLDPSDGISPSLTWASDKPLGYFAMATPLVLPGNSIVGGSAPLGGSLSDVAASDWPSTQLAVSISSGDLFTSGAGPTFRAEGMSTAGGSVFGGSSLDGVVTLSPHTRLQLSATVGTVALTNVGIGGFASATLQFCSAPAEGANPCLEPGSVDYSSAWVARQSGWVDTFLPGSLTLAWDNTTASAAQRYVAAGTYIQLDTTAPVPEPEQWLLFATGLGVIASRRLRR</sequence>
<feature type="chain" id="PRO_5046356523" evidence="1">
    <location>
        <begin position="20"/>
        <end position="262"/>
    </location>
</feature>
<gene>
    <name evidence="2" type="ORF">ABDJ85_05550</name>
</gene>
<dbReference type="InterPro" id="IPR013424">
    <property type="entry name" value="Ice-binding_C"/>
</dbReference>
<reference evidence="2 3" key="1">
    <citation type="submission" date="2024-05" db="EMBL/GenBank/DDBJ databases">
        <title>Roseateles sp. DJS-2-20 16S ribosomal RNA gene Genome sequencing and assembly.</title>
        <authorList>
            <person name="Woo H."/>
        </authorList>
    </citation>
    <scope>NUCLEOTIDE SEQUENCE [LARGE SCALE GENOMIC DNA]</scope>
    <source>
        <strain evidence="2 3">DJS-2-20</strain>
    </source>
</reference>
<dbReference type="EMBL" id="JBDPZD010000001">
    <property type="protein sequence ID" value="MEO3690927.1"/>
    <property type="molecule type" value="Genomic_DNA"/>
</dbReference>
<proteinExistence type="predicted"/>
<dbReference type="NCBIfam" id="TIGR02595">
    <property type="entry name" value="PEP_CTERM"/>
    <property type="match status" value="1"/>
</dbReference>
<evidence type="ECO:0000313" key="2">
    <source>
        <dbReference type="EMBL" id="MEO3690927.1"/>
    </source>
</evidence>
<evidence type="ECO:0000256" key="1">
    <source>
        <dbReference type="SAM" id="SignalP"/>
    </source>
</evidence>